<sequence>MTRTTRDLLLDAAEQLLDAGGVEAVTLREVGRRSGVSHNAPYKHFANKEALLAAIAARELRRRRDRLTTALAGAEPPEQVLRRSLRRYAEWAQEYPARFKLIYGRWTTHSDELAEAAHAASAQLLTAVRAAQAGGALPPGDPERLLALLRALAHGAADLELAGHLAPDGKGHADAPTLIDDLLTYLHPS</sequence>
<keyword evidence="2 4" id="KW-0238">DNA-binding</keyword>
<dbReference type="SUPFAM" id="SSF48498">
    <property type="entry name" value="Tetracyclin repressor-like, C-terminal domain"/>
    <property type="match status" value="1"/>
</dbReference>
<dbReference type="PROSITE" id="PS50977">
    <property type="entry name" value="HTH_TETR_2"/>
    <property type="match status" value="1"/>
</dbReference>
<keyword evidence="7" id="KW-1185">Reference proteome</keyword>
<dbReference type="GO" id="GO:0000976">
    <property type="term" value="F:transcription cis-regulatory region binding"/>
    <property type="evidence" value="ECO:0007669"/>
    <property type="project" value="TreeGrafter"/>
</dbReference>
<dbReference type="KEGG" id="atl:Athai_62960"/>
<dbReference type="Gene3D" id="1.10.357.10">
    <property type="entry name" value="Tetracycline Repressor, domain 2"/>
    <property type="match status" value="1"/>
</dbReference>
<evidence type="ECO:0000256" key="3">
    <source>
        <dbReference type="ARBA" id="ARBA00023163"/>
    </source>
</evidence>
<dbReference type="Pfam" id="PF00440">
    <property type="entry name" value="TetR_N"/>
    <property type="match status" value="1"/>
</dbReference>
<keyword evidence="1" id="KW-0805">Transcription regulation</keyword>
<dbReference type="InterPro" id="IPR001647">
    <property type="entry name" value="HTH_TetR"/>
</dbReference>
<dbReference type="AlphaFoldDB" id="A0A7R7HZZ7"/>
<reference evidence="6 7" key="1">
    <citation type="submission" date="2020-08" db="EMBL/GenBank/DDBJ databases">
        <title>Whole genome shotgun sequence of Actinocatenispora thailandica NBRC 105041.</title>
        <authorList>
            <person name="Komaki H."/>
            <person name="Tamura T."/>
        </authorList>
    </citation>
    <scope>NUCLEOTIDE SEQUENCE [LARGE SCALE GENOMIC DNA]</scope>
    <source>
        <strain evidence="6 7">NBRC 105041</strain>
    </source>
</reference>
<dbReference type="InterPro" id="IPR025996">
    <property type="entry name" value="MT1864/Rv1816-like_C"/>
</dbReference>
<dbReference type="GO" id="GO:0003700">
    <property type="term" value="F:DNA-binding transcription factor activity"/>
    <property type="evidence" value="ECO:0007669"/>
    <property type="project" value="TreeGrafter"/>
</dbReference>
<dbReference type="Proteomes" id="UP000611640">
    <property type="component" value="Chromosome"/>
</dbReference>
<evidence type="ECO:0000259" key="5">
    <source>
        <dbReference type="PROSITE" id="PS50977"/>
    </source>
</evidence>
<dbReference type="PANTHER" id="PTHR30055:SF234">
    <property type="entry name" value="HTH-TYPE TRANSCRIPTIONAL REGULATOR BETI"/>
    <property type="match status" value="1"/>
</dbReference>
<dbReference type="InterPro" id="IPR036271">
    <property type="entry name" value="Tet_transcr_reg_TetR-rel_C_sf"/>
</dbReference>
<dbReference type="RefSeq" id="WP_203964774.1">
    <property type="nucleotide sequence ID" value="NZ_AP023355.1"/>
</dbReference>
<gene>
    <name evidence="6" type="ORF">Athai_62960</name>
</gene>
<feature type="domain" description="HTH tetR-type" evidence="5">
    <location>
        <begin position="3"/>
        <end position="63"/>
    </location>
</feature>
<evidence type="ECO:0000256" key="2">
    <source>
        <dbReference type="ARBA" id="ARBA00023125"/>
    </source>
</evidence>
<dbReference type="PRINTS" id="PR00455">
    <property type="entry name" value="HTHTETR"/>
</dbReference>
<dbReference type="InterPro" id="IPR050109">
    <property type="entry name" value="HTH-type_TetR-like_transc_reg"/>
</dbReference>
<evidence type="ECO:0000313" key="7">
    <source>
        <dbReference type="Proteomes" id="UP000611640"/>
    </source>
</evidence>
<organism evidence="6 7">
    <name type="scientific">Actinocatenispora thailandica</name>
    <dbReference type="NCBI Taxonomy" id="227318"/>
    <lineage>
        <taxon>Bacteria</taxon>
        <taxon>Bacillati</taxon>
        <taxon>Actinomycetota</taxon>
        <taxon>Actinomycetes</taxon>
        <taxon>Micromonosporales</taxon>
        <taxon>Micromonosporaceae</taxon>
        <taxon>Actinocatenispora</taxon>
    </lineage>
</organism>
<dbReference type="SUPFAM" id="SSF46689">
    <property type="entry name" value="Homeodomain-like"/>
    <property type="match status" value="1"/>
</dbReference>
<evidence type="ECO:0000256" key="4">
    <source>
        <dbReference type="PROSITE-ProRule" id="PRU00335"/>
    </source>
</evidence>
<keyword evidence="3" id="KW-0804">Transcription</keyword>
<evidence type="ECO:0000256" key="1">
    <source>
        <dbReference type="ARBA" id="ARBA00023015"/>
    </source>
</evidence>
<dbReference type="EMBL" id="AP023355">
    <property type="protein sequence ID" value="BCJ38793.1"/>
    <property type="molecule type" value="Genomic_DNA"/>
</dbReference>
<dbReference type="Pfam" id="PF13305">
    <property type="entry name" value="TetR_C_33"/>
    <property type="match status" value="1"/>
</dbReference>
<protein>
    <submittedName>
        <fullName evidence="6">TetR family transcriptional regulator</fullName>
    </submittedName>
</protein>
<proteinExistence type="predicted"/>
<accession>A0A7R7HZZ7</accession>
<name>A0A7R7HZZ7_9ACTN</name>
<dbReference type="InterPro" id="IPR009057">
    <property type="entry name" value="Homeodomain-like_sf"/>
</dbReference>
<dbReference type="PANTHER" id="PTHR30055">
    <property type="entry name" value="HTH-TYPE TRANSCRIPTIONAL REGULATOR RUTR"/>
    <property type="match status" value="1"/>
</dbReference>
<feature type="DNA-binding region" description="H-T-H motif" evidence="4">
    <location>
        <begin position="26"/>
        <end position="45"/>
    </location>
</feature>
<evidence type="ECO:0000313" key="6">
    <source>
        <dbReference type="EMBL" id="BCJ38793.1"/>
    </source>
</evidence>